<feature type="region of interest" description="Disordered" evidence="1">
    <location>
        <begin position="226"/>
        <end position="257"/>
    </location>
</feature>
<dbReference type="PANTHER" id="PTHR20883">
    <property type="entry name" value="PHYTANOYL-COA DIOXYGENASE DOMAIN CONTAINING 1"/>
    <property type="match status" value="1"/>
</dbReference>
<dbReference type="GO" id="GO:0046872">
    <property type="term" value="F:metal ion binding"/>
    <property type="evidence" value="ECO:0007669"/>
    <property type="project" value="UniProtKB-ARBA"/>
</dbReference>
<dbReference type="PANTHER" id="PTHR20883:SF48">
    <property type="entry name" value="ECTOINE DIOXYGENASE"/>
    <property type="match status" value="1"/>
</dbReference>
<dbReference type="AlphaFoldDB" id="A0A075H9G9"/>
<sequence length="257" mass="30302">MKYLTMEDIEEFKQDGFLVKKKFFDENEISEIRKWVYEYAAKKPEDWKKGQEMGYYETSLNNGKRILTRLENFIDYHKKFHDLVYSEKIIDSVESLLGEKCVIFKDKINFKNPGGAGFKPHQDAISRWDDYTPYFMNVLICTDKGTIENGCLEVAAGFHNKGFLGPYDTPIPDEYLKEMNFVPLEHTLGDVVFFDGFTPHQSKENKSKDPRTNVYLTYNKLSDGDQRQKYFTRKRRELPPDNERGENFTDSPLHDYK</sequence>
<dbReference type="EMBL" id="KF900966">
    <property type="protein sequence ID" value="AIF13206.1"/>
    <property type="molecule type" value="Genomic_DNA"/>
</dbReference>
<evidence type="ECO:0000256" key="1">
    <source>
        <dbReference type="SAM" id="MobiDB-lite"/>
    </source>
</evidence>
<proteinExistence type="predicted"/>
<dbReference type="GO" id="GO:0051213">
    <property type="term" value="F:dioxygenase activity"/>
    <property type="evidence" value="ECO:0007669"/>
    <property type="project" value="UniProtKB-KW"/>
</dbReference>
<name>A0A075H9G9_9ARCH</name>
<dbReference type="Pfam" id="PF05721">
    <property type="entry name" value="PhyH"/>
    <property type="match status" value="1"/>
</dbReference>
<dbReference type="Gene3D" id="2.60.120.620">
    <property type="entry name" value="q2cbj1_9rhob like domain"/>
    <property type="match status" value="1"/>
</dbReference>
<reference evidence="2" key="1">
    <citation type="journal article" date="2014" name="Genome Biol. Evol.">
        <title>Pangenome evidence for extensive interdomain horizontal transfer affecting lineage core and shell genes in uncultured planktonic thaumarchaeota and euryarchaeota.</title>
        <authorList>
            <person name="Deschamps P."/>
            <person name="Zivanovic Y."/>
            <person name="Moreira D."/>
            <person name="Rodriguez-Valera F."/>
            <person name="Lopez-Garcia P."/>
        </authorList>
    </citation>
    <scope>NUCLEOTIDE SEQUENCE</scope>
</reference>
<accession>A0A075H9G9</accession>
<feature type="compositionally biased region" description="Basic and acidic residues" evidence="1">
    <location>
        <begin position="237"/>
        <end position="257"/>
    </location>
</feature>
<keyword evidence="2" id="KW-0223">Dioxygenase</keyword>
<keyword evidence="2" id="KW-0560">Oxidoreductase</keyword>
<protein>
    <submittedName>
        <fullName evidence="2">Phytanoyl-CoA dioxygenase</fullName>
    </submittedName>
</protein>
<evidence type="ECO:0000313" key="2">
    <source>
        <dbReference type="EMBL" id="AIF13206.1"/>
    </source>
</evidence>
<organism evidence="2">
    <name type="scientific">uncultured marine thaumarchaeote KM3_60_F11</name>
    <dbReference type="NCBI Taxonomy" id="1456212"/>
    <lineage>
        <taxon>Archaea</taxon>
        <taxon>Nitrososphaerota</taxon>
        <taxon>environmental samples</taxon>
    </lineage>
</organism>
<dbReference type="SUPFAM" id="SSF51197">
    <property type="entry name" value="Clavaminate synthase-like"/>
    <property type="match status" value="1"/>
</dbReference>
<dbReference type="InterPro" id="IPR008775">
    <property type="entry name" value="Phytyl_CoA_dOase-like"/>
</dbReference>